<sequence length="169" mass="17762">MPPSDDPSTVRSLHRLVEHYTPDGALGRSLFALGGVTAATLSVFLAAVGLTTLTLGGLLVGLVGVVGLALSVPLTLAALWPVYLSLIGNVDSAAAYPDGAGRDAAPDPADSAEAVLKRRYAAGDIDHEEFEARLDRVVAYRDGRRGDAADGERDRRGDDDRSRAPERAR</sequence>
<dbReference type="EMBL" id="JBHTAH010000014">
    <property type="protein sequence ID" value="MFC7070799.1"/>
    <property type="molecule type" value="Genomic_DNA"/>
</dbReference>
<accession>A0ABD5WC81</accession>
<gene>
    <name evidence="4" type="ORF">ACFQL9_14200</name>
</gene>
<dbReference type="Proteomes" id="UP001596461">
    <property type="component" value="Unassembled WGS sequence"/>
</dbReference>
<evidence type="ECO:0000313" key="4">
    <source>
        <dbReference type="EMBL" id="MFC7070799.1"/>
    </source>
</evidence>
<evidence type="ECO:0000256" key="1">
    <source>
        <dbReference type="SAM" id="MobiDB-lite"/>
    </source>
</evidence>
<dbReference type="Pfam" id="PF09851">
    <property type="entry name" value="SHOCT"/>
    <property type="match status" value="1"/>
</dbReference>
<proteinExistence type="predicted"/>
<keyword evidence="2" id="KW-1133">Transmembrane helix</keyword>
<keyword evidence="5" id="KW-1185">Reference proteome</keyword>
<comment type="caution">
    <text evidence="4">The sequence shown here is derived from an EMBL/GenBank/DDBJ whole genome shotgun (WGS) entry which is preliminary data.</text>
</comment>
<evidence type="ECO:0000313" key="5">
    <source>
        <dbReference type="Proteomes" id="UP001596461"/>
    </source>
</evidence>
<name>A0ABD5WC81_9EURY</name>
<keyword evidence="2" id="KW-0812">Transmembrane</keyword>
<evidence type="ECO:0000256" key="2">
    <source>
        <dbReference type="SAM" id="Phobius"/>
    </source>
</evidence>
<reference evidence="4 5" key="1">
    <citation type="journal article" date="2019" name="Int. J. Syst. Evol. Microbiol.">
        <title>The Global Catalogue of Microorganisms (GCM) 10K type strain sequencing project: providing services to taxonomists for standard genome sequencing and annotation.</title>
        <authorList>
            <consortium name="The Broad Institute Genomics Platform"/>
            <consortium name="The Broad Institute Genome Sequencing Center for Infectious Disease"/>
            <person name="Wu L."/>
            <person name="Ma J."/>
        </authorList>
    </citation>
    <scope>NUCLEOTIDE SEQUENCE [LARGE SCALE GENOMIC DNA]</scope>
    <source>
        <strain evidence="4 5">DT31</strain>
    </source>
</reference>
<feature type="region of interest" description="Disordered" evidence="1">
    <location>
        <begin position="145"/>
        <end position="169"/>
    </location>
</feature>
<dbReference type="AlphaFoldDB" id="A0ABD5WC81"/>
<protein>
    <submittedName>
        <fullName evidence="4">SHOCT domain-containing protein</fullName>
    </submittedName>
</protein>
<organism evidence="4 5">
    <name type="scientific">Halobaculum lipolyticum</name>
    <dbReference type="NCBI Taxonomy" id="3032001"/>
    <lineage>
        <taxon>Archaea</taxon>
        <taxon>Methanobacteriati</taxon>
        <taxon>Methanobacteriota</taxon>
        <taxon>Stenosarchaea group</taxon>
        <taxon>Halobacteria</taxon>
        <taxon>Halobacteriales</taxon>
        <taxon>Haloferacaceae</taxon>
        <taxon>Halobaculum</taxon>
    </lineage>
</organism>
<feature type="domain" description="SHOCT" evidence="3">
    <location>
        <begin position="112"/>
        <end position="136"/>
    </location>
</feature>
<feature type="transmembrane region" description="Helical" evidence="2">
    <location>
        <begin position="30"/>
        <end position="51"/>
    </location>
</feature>
<feature type="transmembrane region" description="Helical" evidence="2">
    <location>
        <begin position="58"/>
        <end position="83"/>
    </location>
</feature>
<dbReference type="InterPro" id="IPR018649">
    <property type="entry name" value="SHOCT"/>
</dbReference>
<evidence type="ECO:0000259" key="3">
    <source>
        <dbReference type="Pfam" id="PF09851"/>
    </source>
</evidence>
<keyword evidence="2" id="KW-0472">Membrane</keyword>
<dbReference type="GeneID" id="81125502"/>
<dbReference type="RefSeq" id="WP_284030661.1">
    <property type="nucleotide sequence ID" value="NZ_CP126154.1"/>
</dbReference>